<evidence type="ECO:0000259" key="1">
    <source>
        <dbReference type="Pfam" id="PF04526"/>
    </source>
</evidence>
<dbReference type="InterPro" id="IPR045265">
    <property type="entry name" value="AIR12_DOMON"/>
</dbReference>
<organism evidence="2 3">
    <name type="scientific">Penstemon davidsonii</name>
    <dbReference type="NCBI Taxonomy" id="160366"/>
    <lineage>
        <taxon>Eukaryota</taxon>
        <taxon>Viridiplantae</taxon>
        <taxon>Streptophyta</taxon>
        <taxon>Embryophyta</taxon>
        <taxon>Tracheophyta</taxon>
        <taxon>Spermatophyta</taxon>
        <taxon>Magnoliopsida</taxon>
        <taxon>eudicotyledons</taxon>
        <taxon>Gunneridae</taxon>
        <taxon>Pentapetalae</taxon>
        <taxon>asterids</taxon>
        <taxon>lamiids</taxon>
        <taxon>Lamiales</taxon>
        <taxon>Plantaginaceae</taxon>
        <taxon>Cheloneae</taxon>
        <taxon>Penstemon</taxon>
    </lineage>
</organism>
<comment type="caution">
    <text evidence="2">The sequence shown here is derived from an EMBL/GenBank/DDBJ whole genome shotgun (WGS) entry which is preliminary data.</text>
</comment>
<accession>A0ABR0D889</accession>
<name>A0ABR0D889_9LAMI</name>
<dbReference type="EMBL" id="JAYDYQ010002533">
    <property type="protein sequence ID" value="KAK4485008.1"/>
    <property type="molecule type" value="Genomic_DNA"/>
</dbReference>
<reference evidence="2 3" key="1">
    <citation type="journal article" date="2023" name="bioRxiv">
        <title>Genome report: Whole genome sequence and annotation of Penstemon davidsonii.</title>
        <authorList>
            <person name="Ostevik K.L."/>
            <person name="Alabady M."/>
            <person name="Zhang M."/>
            <person name="Rausher M.D."/>
        </authorList>
    </citation>
    <scope>NUCLEOTIDE SEQUENCE [LARGE SCALE GENOMIC DNA]</scope>
    <source>
        <strain evidence="2">DNT005</strain>
        <tissue evidence="2">Whole leaf</tissue>
    </source>
</reference>
<keyword evidence="3" id="KW-1185">Reference proteome</keyword>
<feature type="domain" description="AIR12 DOMON" evidence="1">
    <location>
        <begin position="13"/>
        <end position="101"/>
    </location>
</feature>
<dbReference type="Pfam" id="PF04526">
    <property type="entry name" value="DUF568"/>
    <property type="match status" value="1"/>
</dbReference>
<evidence type="ECO:0000313" key="3">
    <source>
        <dbReference type="Proteomes" id="UP001291926"/>
    </source>
</evidence>
<dbReference type="PANTHER" id="PTHR23130">
    <property type="entry name" value="CYTOCHROME B561 AND DOMON DOMAIN-CONTAINING PROTEIN"/>
    <property type="match status" value="1"/>
</dbReference>
<protein>
    <recommendedName>
        <fullName evidence="1">AIR12 DOMON domain-containing protein</fullName>
    </recommendedName>
</protein>
<dbReference type="PANTHER" id="PTHR23130:SF167">
    <property type="entry name" value="CYTOCHROME B561 AND DOMON DOMAIN-CONTAINING PROTEIN"/>
    <property type="match status" value="1"/>
</dbReference>
<sequence length="109" mass="11734">MGSMAINPSAQGMVGSQALVALSEIRWNHESLHGTGYEVTKLSCQKRDLSFPVSDLTATYSRNAITIFATLRLDNVSSTVNQVWQEGPVSGGVPSVHPITGLMFNLWGV</sequence>
<proteinExistence type="predicted"/>
<dbReference type="Proteomes" id="UP001291926">
    <property type="component" value="Unassembled WGS sequence"/>
</dbReference>
<evidence type="ECO:0000313" key="2">
    <source>
        <dbReference type="EMBL" id="KAK4485008.1"/>
    </source>
</evidence>
<gene>
    <name evidence="2" type="ORF">RD792_007616</name>
</gene>